<dbReference type="InterPro" id="IPR013217">
    <property type="entry name" value="Methyltransf_12"/>
</dbReference>
<feature type="domain" description="Methyltransferase type 12" evidence="1">
    <location>
        <begin position="14"/>
        <end position="118"/>
    </location>
</feature>
<evidence type="ECO:0000313" key="2">
    <source>
        <dbReference type="EMBL" id="KAK3266154.1"/>
    </source>
</evidence>
<gene>
    <name evidence="2" type="ORF">CYMTET_25201</name>
    <name evidence="3" type="ORF">CYMTET_6942</name>
</gene>
<name>A0AAE0FUI5_9CHLO</name>
<dbReference type="Proteomes" id="UP001190700">
    <property type="component" value="Unassembled WGS sequence"/>
</dbReference>
<dbReference type="EMBL" id="LGRX02001809">
    <property type="protein sequence ID" value="KAK3285456.1"/>
    <property type="molecule type" value="Genomic_DNA"/>
</dbReference>
<dbReference type="Pfam" id="PF08242">
    <property type="entry name" value="Methyltransf_12"/>
    <property type="match status" value="1"/>
</dbReference>
<dbReference type="SUPFAM" id="SSF53335">
    <property type="entry name" value="S-adenosyl-L-methionine-dependent methyltransferases"/>
    <property type="match status" value="1"/>
</dbReference>
<proteinExistence type="predicted"/>
<evidence type="ECO:0000313" key="3">
    <source>
        <dbReference type="EMBL" id="KAK3285456.1"/>
    </source>
</evidence>
<accession>A0AAE0FUI5</accession>
<evidence type="ECO:0000313" key="4">
    <source>
        <dbReference type="Proteomes" id="UP001190700"/>
    </source>
</evidence>
<protein>
    <recommendedName>
        <fullName evidence="1">Methyltransferase type 12 domain-containing protein</fullName>
    </recommendedName>
</protein>
<evidence type="ECO:0000259" key="1">
    <source>
        <dbReference type="Pfam" id="PF08242"/>
    </source>
</evidence>
<reference evidence="2" key="2">
    <citation type="submission" date="2023-06" db="EMBL/GenBank/DDBJ databases">
        <title>Long-read-based genome assembly of the green algal bacterivore Cymbomonas tetramitiformis.</title>
        <authorList>
            <person name="Gyaltshen Y."/>
            <person name="Rozenberg A."/>
            <person name="Paasch A."/>
            <person name="Burns J.A."/>
            <person name="Warring S."/>
            <person name="Larson R."/>
            <person name="Maurer-Alcala X."/>
            <person name="Dacks J."/>
            <person name="Kim E."/>
        </authorList>
    </citation>
    <scope>NUCLEOTIDE SEQUENCE</scope>
    <source>
        <strain evidence="2">PLY_AMNH</strain>
    </source>
</reference>
<dbReference type="EMBL" id="LGRX02013398">
    <property type="protein sequence ID" value="KAK3266154.1"/>
    <property type="molecule type" value="Genomic_DNA"/>
</dbReference>
<dbReference type="PANTHER" id="PTHR42912">
    <property type="entry name" value="METHYLTRANSFERASE"/>
    <property type="match status" value="1"/>
</dbReference>
<keyword evidence="4" id="KW-1185">Reference proteome</keyword>
<dbReference type="AlphaFoldDB" id="A0AAE0FUI5"/>
<organism evidence="2 4">
    <name type="scientific">Cymbomonas tetramitiformis</name>
    <dbReference type="NCBI Taxonomy" id="36881"/>
    <lineage>
        <taxon>Eukaryota</taxon>
        <taxon>Viridiplantae</taxon>
        <taxon>Chlorophyta</taxon>
        <taxon>Pyramimonadophyceae</taxon>
        <taxon>Pyramimonadales</taxon>
        <taxon>Pyramimonadaceae</taxon>
        <taxon>Cymbomonas</taxon>
    </lineage>
</organism>
<sequence length="256" mass="27889">MRAALQVPPGLKILDLGCGSGAFLAELASLRPKLLDALDPNQAMIDKALERVRISPLVGAEEVHIRRGDITGLDASSYDVVVCAQILQNLTPDPERAPGARATFLSQVLRLLKPGGKLVLTTRAVSTGAAGRWSDLYWYADPAVVPRAVRIMERMVPRDPLAEMARAGFSGCKLLASKDTVVRPDAYLEPFSVKNPSFRAADSFFQHVRSDELRSLLANIERRAASETLDEYVRSRDALREGNGHVATIVGYKPAD</sequence>
<reference evidence="2 4" key="1">
    <citation type="journal article" date="2015" name="Genome Biol. Evol.">
        <title>Comparative Genomics of a Bacterivorous Green Alga Reveals Evolutionary Causalities and Consequences of Phago-Mixotrophic Mode of Nutrition.</title>
        <authorList>
            <person name="Burns J.A."/>
            <person name="Paasch A."/>
            <person name="Narechania A."/>
            <person name="Kim E."/>
        </authorList>
    </citation>
    <scope>NUCLEOTIDE SEQUENCE [LARGE SCALE GENOMIC DNA]</scope>
    <source>
        <strain evidence="2">PLY_AMNH</strain>
    </source>
</reference>
<comment type="caution">
    <text evidence="2">The sequence shown here is derived from an EMBL/GenBank/DDBJ whole genome shotgun (WGS) entry which is preliminary data.</text>
</comment>
<dbReference type="Gene3D" id="3.40.50.150">
    <property type="entry name" value="Vaccinia Virus protein VP39"/>
    <property type="match status" value="1"/>
</dbReference>
<dbReference type="GO" id="GO:0008168">
    <property type="term" value="F:methyltransferase activity"/>
    <property type="evidence" value="ECO:0007669"/>
    <property type="project" value="TreeGrafter"/>
</dbReference>
<dbReference type="InterPro" id="IPR029063">
    <property type="entry name" value="SAM-dependent_MTases_sf"/>
</dbReference>
<dbReference type="CDD" id="cd02440">
    <property type="entry name" value="AdoMet_MTases"/>
    <property type="match status" value="1"/>
</dbReference>
<dbReference type="InterPro" id="IPR050508">
    <property type="entry name" value="Methyltransf_Superfamily"/>
</dbReference>